<feature type="coiled-coil region" evidence="8">
    <location>
        <begin position="189"/>
        <end position="254"/>
    </location>
</feature>
<comment type="caution">
    <text evidence="10">The sequence shown here is derived from an EMBL/GenBank/DDBJ whole genome shotgun (WGS) entry which is preliminary data.</text>
</comment>
<feature type="chain" id="PRO_5034030144" evidence="9">
    <location>
        <begin position="26"/>
        <end position="517"/>
    </location>
</feature>
<comment type="similarity">
    <text evidence="2">Belongs to the outer membrane factor (OMF) (TC 1.B.17) family.</text>
</comment>
<accession>A0A8G2FBK7</accession>
<evidence type="ECO:0000256" key="7">
    <source>
        <dbReference type="ARBA" id="ARBA00023237"/>
    </source>
</evidence>
<proteinExistence type="inferred from homology"/>
<dbReference type="RefSeq" id="WP_020001061.1">
    <property type="nucleotide sequence ID" value="NZ_CP192219.1"/>
</dbReference>
<reference evidence="10 11" key="1">
    <citation type="submission" date="2016-11" db="EMBL/GenBank/DDBJ databases">
        <authorList>
            <person name="Varghese N."/>
            <person name="Submissions S."/>
        </authorList>
    </citation>
    <scope>NUCLEOTIDE SEQUENCE [LARGE SCALE GENOMIC DNA]</scope>
    <source>
        <strain evidence="10 11">DSM 17919</strain>
    </source>
</reference>
<dbReference type="PANTHER" id="PTHR30026">
    <property type="entry name" value="OUTER MEMBRANE PROTEIN TOLC"/>
    <property type="match status" value="1"/>
</dbReference>
<keyword evidence="9" id="KW-0732">Signal</keyword>
<dbReference type="GO" id="GO:0009279">
    <property type="term" value="C:cell outer membrane"/>
    <property type="evidence" value="ECO:0007669"/>
    <property type="project" value="UniProtKB-SubCell"/>
</dbReference>
<evidence type="ECO:0000256" key="3">
    <source>
        <dbReference type="ARBA" id="ARBA00022448"/>
    </source>
</evidence>
<dbReference type="GO" id="GO:0015562">
    <property type="term" value="F:efflux transmembrane transporter activity"/>
    <property type="evidence" value="ECO:0007669"/>
    <property type="project" value="InterPro"/>
</dbReference>
<comment type="subcellular location">
    <subcellularLocation>
        <location evidence="1">Cell outer membrane</location>
    </subcellularLocation>
</comment>
<keyword evidence="3" id="KW-0813">Transport</keyword>
<evidence type="ECO:0000256" key="6">
    <source>
        <dbReference type="ARBA" id="ARBA00023136"/>
    </source>
</evidence>
<gene>
    <name evidence="10" type="ORF">SAMN05660830_02387</name>
</gene>
<dbReference type="PANTHER" id="PTHR30026:SF20">
    <property type="entry name" value="OUTER MEMBRANE PROTEIN TOLC"/>
    <property type="match status" value="1"/>
</dbReference>
<name>A0A8G2FBK7_9BACT</name>
<organism evidence="10 11">
    <name type="scientific">Halodesulfovibrio aestuarii</name>
    <dbReference type="NCBI Taxonomy" id="126333"/>
    <lineage>
        <taxon>Bacteria</taxon>
        <taxon>Pseudomonadati</taxon>
        <taxon>Thermodesulfobacteriota</taxon>
        <taxon>Desulfovibrionia</taxon>
        <taxon>Desulfovibrionales</taxon>
        <taxon>Desulfovibrionaceae</taxon>
        <taxon>Halodesulfovibrio</taxon>
    </lineage>
</organism>
<dbReference type="GO" id="GO:0015288">
    <property type="term" value="F:porin activity"/>
    <property type="evidence" value="ECO:0007669"/>
    <property type="project" value="TreeGrafter"/>
</dbReference>
<feature type="signal peptide" evidence="9">
    <location>
        <begin position="1"/>
        <end position="25"/>
    </location>
</feature>
<dbReference type="Pfam" id="PF02321">
    <property type="entry name" value="OEP"/>
    <property type="match status" value="2"/>
</dbReference>
<keyword evidence="6" id="KW-0472">Membrane</keyword>
<dbReference type="SUPFAM" id="SSF56954">
    <property type="entry name" value="Outer membrane efflux proteins (OEP)"/>
    <property type="match status" value="1"/>
</dbReference>
<evidence type="ECO:0000256" key="8">
    <source>
        <dbReference type="SAM" id="Coils"/>
    </source>
</evidence>
<evidence type="ECO:0000313" key="10">
    <source>
        <dbReference type="EMBL" id="SHJ40778.1"/>
    </source>
</evidence>
<dbReference type="EMBL" id="FQZR01000005">
    <property type="protein sequence ID" value="SHJ40778.1"/>
    <property type="molecule type" value="Genomic_DNA"/>
</dbReference>
<evidence type="ECO:0000256" key="5">
    <source>
        <dbReference type="ARBA" id="ARBA00022692"/>
    </source>
</evidence>
<keyword evidence="7" id="KW-0998">Cell outer membrane</keyword>
<dbReference type="Proteomes" id="UP000184001">
    <property type="component" value="Unassembled WGS sequence"/>
</dbReference>
<dbReference type="InterPro" id="IPR003423">
    <property type="entry name" value="OMP_efflux"/>
</dbReference>
<evidence type="ECO:0000256" key="9">
    <source>
        <dbReference type="SAM" id="SignalP"/>
    </source>
</evidence>
<dbReference type="AlphaFoldDB" id="A0A8G2FBK7"/>
<evidence type="ECO:0000256" key="4">
    <source>
        <dbReference type="ARBA" id="ARBA00022452"/>
    </source>
</evidence>
<evidence type="ECO:0000313" key="11">
    <source>
        <dbReference type="Proteomes" id="UP000184001"/>
    </source>
</evidence>
<evidence type="ECO:0000256" key="2">
    <source>
        <dbReference type="ARBA" id="ARBA00007613"/>
    </source>
</evidence>
<dbReference type="GO" id="GO:1990281">
    <property type="term" value="C:efflux pump complex"/>
    <property type="evidence" value="ECO:0007669"/>
    <property type="project" value="TreeGrafter"/>
</dbReference>
<evidence type="ECO:0000256" key="1">
    <source>
        <dbReference type="ARBA" id="ARBA00004442"/>
    </source>
</evidence>
<sequence length="517" mass="56100">MRCPRWQQLLLFVLLSMLMAAPVFAEEMTPEDSLQDVKIDREATPAERSAVAEEMKQAATAIEPESTSGIQSSGTFNLKEAVLKALADNPSIEAVRRGATSAEESRKAARGSFGPSLNTTYTALHTDRSSYNTHNTYLWSVKVSQPIFTGFKLLATYNSAALTAQSKDLALGQAELNLIFLVQQNFINLLTARENVESAKDSVERLASQLKVAQAFYDVGLKPRIDVLRAEAQLSEAEDTLISAQNKVVIQEARLNTLLNLPVNAHINYKGELAYFPFEQPLEVSLDTAAHYRPDILIARKATEISQEQVTVAASEFYPQVSASVEWTKTGDGLEVNGFDSSTNPTALSETTVGAKASWDLFSWGTTYFATTSAKQTVLSNKASEANTWQEAAYQVKSRYLNIINAAKRIKVAEKTVAAAEEAYRMAVARYQAQVGTNTDVLDAQADLSSAEASLITARGDYMISVASLYNATGRKVPGLTTSDVINQTGSGLEADIAKDLKNDVAADSTDDTGAQN</sequence>
<protein>
    <submittedName>
        <fullName evidence="10">Outer membrane protein</fullName>
    </submittedName>
</protein>
<dbReference type="InterPro" id="IPR051906">
    <property type="entry name" value="TolC-like"/>
</dbReference>
<keyword evidence="4" id="KW-1134">Transmembrane beta strand</keyword>
<keyword evidence="8" id="KW-0175">Coiled coil</keyword>
<keyword evidence="5" id="KW-0812">Transmembrane</keyword>
<dbReference type="Gene3D" id="1.20.1600.10">
    <property type="entry name" value="Outer membrane efflux proteins (OEP)"/>
    <property type="match status" value="1"/>
</dbReference>